<accession>A0A9P6BVZ7</accession>
<proteinExistence type="predicted"/>
<sequence length="148" mass="16994">MHIFNPKDDTISPLPLIFPAQPVVPWFHDKTIFYAHDNHHHTWYHKDAPAIPYAKGDSPSLMIAHTISAEYGWLKSKDGTHTAQWMIRPGKNRDGYFTNDDILDQFHDMVKIVKTNYPEVDHISIYDNAPTHLKHAGNSLSACHMPKI</sequence>
<organism evidence="1 2">
    <name type="scientific">Macrolepiota fuliginosa MF-IS2</name>
    <dbReference type="NCBI Taxonomy" id="1400762"/>
    <lineage>
        <taxon>Eukaryota</taxon>
        <taxon>Fungi</taxon>
        <taxon>Dikarya</taxon>
        <taxon>Basidiomycota</taxon>
        <taxon>Agaricomycotina</taxon>
        <taxon>Agaricomycetes</taxon>
        <taxon>Agaricomycetidae</taxon>
        <taxon>Agaricales</taxon>
        <taxon>Agaricineae</taxon>
        <taxon>Agaricaceae</taxon>
        <taxon>Macrolepiota</taxon>
    </lineage>
</organism>
<dbReference type="OrthoDB" id="10044727at2759"/>
<gene>
    <name evidence="1" type="ORF">P691DRAFT_768011</name>
</gene>
<protein>
    <submittedName>
        <fullName evidence="1">Uncharacterized protein</fullName>
    </submittedName>
</protein>
<dbReference type="AlphaFoldDB" id="A0A9P6BVZ7"/>
<comment type="caution">
    <text evidence="1">The sequence shown here is derived from an EMBL/GenBank/DDBJ whole genome shotgun (WGS) entry which is preliminary data.</text>
</comment>
<dbReference type="EMBL" id="MU152681">
    <property type="protein sequence ID" value="KAF9440274.1"/>
    <property type="molecule type" value="Genomic_DNA"/>
</dbReference>
<evidence type="ECO:0000313" key="2">
    <source>
        <dbReference type="Proteomes" id="UP000807342"/>
    </source>
</evidence>
<dbReference type="Proteomes" id="UP000807342">
    <property type="component" value="Unassembled WGS sequence"/>
</dbReference>
<reference evidence="1" key="1">
    <citation type="submission" date="2020-11" db="EMBL/GenBank/DDBJ databases">
        <authorList>
            <consortium name="DOE Joint Genome Institute"/>
            <person name="Ahrendt S."/>
            <person name="Riley R."/>
            <person name="Andreopoulos W."/>
            <person name="Labutti K."/>
            <person name="Pangilinan J."/>
            <person name="Ruiz-Duenas F.J."/>
            <person name="Barrasa J.M."/>
            <person name="Sanchez-Garcia M."/>
            <person name="Camarero S."/>
            <person name="Miyauchi S."/>
            <person name="Serrano A."/>
            <person name="Linde D."/>
            <person name="Babiker R."/>
            <person name="Drula E."/>
            <person name="Ayuso-Fernandez I."/>
            <person name="Pacheco R."/>
            <person name="Padilla G."/>
            <person name="Ferreira P."/>
            <person name="Barriuso J."/>
            <person name="Kellner H."/>
            <person name="Castanera R."/>
            <person name="Alfaro M."/>
            <person name="Ramirez L."/>
            <person name="Pisabarro A.G."/>
            <person name="Kuo A."/>
            <person name="Tritt A."/>
            <person name="Lipzen A."/>
            <person name="He G."/>
            <person name="Yan M."/>
            <person name="Ng V."/>
            <person name="Cullen D."/>
            <person name="Martin F."/>
            <person name="Rosso M.-N."/>
            <person name="Henrissat B."/>
            <person name="Hibbett D."/>
            <person name="Martinez A.T."/>
            <person name="Grigoriev I.V."/>
        </authorList>
    </citation>
    <scope>NUCLEOTIDE SEQUENCE</scope>
    <source>
        <strain evidence="1">MF-IS2</strain>
    </source>
</reference>
<evidence type="ECO:0000313" key="1">
    <source>
        <dbReference type="EMBL" id="KAF9440274.1"/>
    </source>
</evidence>
<name>A0A9P6BVZ7_9AGAR</name>
<keyword evidence="2" id="KW-1185">Reference proteome</keyword>